<protein>
    <submittedName>
        <fullName evidence="1">Uncharacterized protein</fullName>
    </submittedName>
</protein>
<dbReference type="Proteomes" id="UP000292052">
    <property type="component" value="Unassembled WGS sequence"/>
</dbReference>
<sequence>MGLWQLAGIHISSGFSQHITIRISGSHAVLGHPVPRRIRMERKRQRPKTVQFPSGSDGGRLHHIQRILRSIVQDMPMLSENIREASPHSLSRFGNSMCSSWFLGRLGFAQSRRTPHNKLLFPSQLDRPCNYGPVRHTEIS</sequence>
<evidence type="ECO:0000313" key="2">
    <source>
        <dbReference type="Proteomes" id="UP000292052"/>
    </source>
</evidence>
<dbReference type="AlphaFoldDB" id="A0A482W7Q9"/>
<keyword evidence="2" id="KW-1185">Reference proteome</keyword>
<accession>A0A482W7Q9</accession>
<organism evidence="1 2">
    <name type="scientific">Asbolus verrucosus</name>
    <name type="common">Desert ironclad beetle</name>
    <dbReference type="NCBI Taxonomy" id="1661398"/>
    <lineage>
        <taxon>Eukaryota</taxon>
        <taxon>Metazoa</taxon>
        <taxon>Ecdysozoa</taxon>
        <taxon>Arthropoda</taxon>
        <taxon>Hexapoda</taxon>
        <taxon>Insecta</taxon>
        <taxon>Pterygota</taxon>
        <taxon>Neoptera</taxon>
        <taxon>Endopterygota</taxon>
        <taxon>Coleoptera</taxon>
        <taxon>Polyphaga</taxon>
        <taxon>Cucujiformia</taxon>
        <taxon>Tenebrionidae</taxon>
        <taxon>Pimeliinae</taxon>
        <taxon>Asbolus</taxon>
    </lineage>
</organism>
<dbReference type="EMBL" id="QDEB01019268">
    <property type="protein sequence ID" value="RZC41211.1"/>
    <property type="molecule type" value="Genomic_DNA"/>
</dbReference>
<reference evidence="1 2" key="1">
    <citation type="submission" date="2017-03" db="EMBL/GenBank/DDBJ databases">
        <title>Genome of the blue death feigning beetle - Asbolus verrucosus.</title>
        <authorList>
            <person name="Rider S.D."/>
        </authorList>
    </citation>
    <scope>NUCLEOTIDE SEQUENCE [LARGE SCALE GENOMIC DNA]</scope>
    <source>
        <strain evidence="1">Butters</strain>
        <tissue evidence="1">Head and leg muscle</tissue>
    </source>
</reference>
<name>A0A482W7Q9_ASBVE</name>
<proteinExistence type="predicted"/>
<evidence type="ECO:0000313" key="1">
    <source>
        <dbReference type="EMBL" id="RZC41211.1"/>
    </source>
</evidence>
<comment type="caution">
    <text evidence="1">The sequence shown here is derived from an EMBL/GenBank/DDBJ whole genome shotgun (WGS) entry which is preliminary data.</text>
</comment>
<gene>
    <name evidence="1" type="ORF">BDFB_006678</name>
</gene>